<proteinExistence type="predicted"/>
<evidence type="ECO:0008006" key="2">
    <source>
        <dbReference type="Google" id="ProtNLM"/>
    </source>
</evidence>
<organism evidence="1">
    <name type="scientific">marine sediment metagenome</name>
    <dbReference type="NCBI Taxonomy" id="412755"/>
    <lineage>
        <taxon>unclassified sequences</taxon>
        <taxon>metagenomes</taxon>
        <taxon>ecological metagenomes</taxon>
    </lineage>
</organism>
<evidence type="ECO:0000313" key="1">
    <source>
        <dbReference type="EMBL" id="GAG30318.1"/>
    </source>
</evidence>
<dbReference type="EMBL" id="BARS01047861">
    <property type="protein sequence ID" value="GAG30318.1"/>
    <property type="molecule type" value="Genomic_DNA"/>
</dbReference>
<dbReference type="AlphaFoldDB" id="X0X0Y1"/>
<reference evidence="1" key="1">
    <citation type="journal article" date="2014" name="Front. Microbiol.">
        <title>High frequency of phylogenetically diverse reductive dehalogenase-homologous genes in deep subseafloor sedimentary metagenomes.</title>
        <authorList>
            <person name="Kawai M."/>
            <person name="Futagami T."/>
            <person name="Toyoda A."/>
            <person name="Takaki Y."/>
            <person name="Nishi S."/>
            <person name="Hori S."/>
            <person name="Arai W."/>
            <person name="Tsubouchi T."/>
            <person name="Morono Y."/>
            <person name="Uchiyama I."/>
            <person name="Ito T."/>
            <person name="Fujiyama A."/>
            <person name="Inagaki F."/>
            <person name="Takami H."/>
        </authorList>
    </citation>
    <scope>NUCLEOTIDE SEQUENCE</scope>
    <source>
        <strain evidence="1">Expedition CK06-06</strain>
    </source>
</reference>
<protein>
    <recommendedName>
        <fullName evidence="2">CopG family transcriptional regulator</fullName>
    </recommendedName>
</protein>
<accession>X0X0Y1</accession>
<gene>
    <name evidence="1" type="ORF">S01H1_71830</name>
</gene>
<sequence>MSTRLLQIRLPENLIREIHANIKGTSFKSVEDFVETLVKQRFHETEEPVYTAEEETIIKERLRKLGYIE</sequence>
<name>X0X0Y1_9ZZZZ</name>
<comment type="caution">
    <text evidence="1">The sequence shown here is derived from an EMBL/GenBank/DDBJ whole genome shotgun (WGS) entry which is preliminary data.</text>
</comment>